<evidence type="ECO:0000313" key="2">
    <source>
        <dbReference type="Proteomes" id="UP001358193"/>
    </source>
</evidence>
<proteinExistence type="predicted"/>
<reference evidence="1 2" key="1">
    <citation type="submission" date="2023-11" db="EMBL/GenBank/DDBJ databases">
        <authorList>
            <person name="Cook R."/>
            <person name="Crisci M."/>
            <person name="Pye H."/>
            <person name="Adriaenssens E."/>
            <person name="Santini J."/>
        </authorList>
    </citation>
    <scope>NUCLEOTIDE SEQUENCE [LARGE SCALE GENOMIC DNA]</scope>
    <source>
        <strain evidence="1">Lak_Megaphage_Sonny</strain>
    </source>
</reference>
<evidence type="ECO:0000313" key="1">
    <source>
        <dbReference type="EMBL" id="WQJ53706.1"/>
    </source>
</evidence>
<accession>A0ABZ0Z3H1</accession>
<dbReference type="Proteomes" id="UP001358193">
    <property type="component" value="Segment"/>
</dbReference>
<organism evidence="1 2">
    <name type="scientific">phage Lak_Megaphage_Sonny</name>
    <dbReference type="NCBI Taxonomy" id="3109229"/>
    <lineage>
        <taxon>Viruses</taxon>
        <taxon>Duplodnaviria</taxon>
        <taxon>Heunggongvirae</taxon>
        <taxon>Uroviricota</taxon>
        <taxon>Caudoviricetes</taxon>
        <taxon>Caudoviricetes code 15 clade</taxon>
    </lineage>
</organism>
<sequence length="358" mass="42706">MKTLYEKSLFWKGKFNDFKEVIDIELNKFAYLEEAIKKGTVHYMTGEKLNNLTNTNCENYDKWIYAGIEFDNDVTYKCILNIFDYEYVNVYKFLYITEAYNSNNQEQCEDSSNSTCCMQEEPCDDTCCMTKLDDLEMDEFYYMPEDLWSEDATVIRKECCYLWYRTSEWKRVEAVNESNFNVIKECVDFYKEKYPEISDPLSDDTFWHMCVGDDIISNALKNRDYIYELDYANGNDFKKDLKQFDVVFQETLGGFVCHPYVVYDIEYQNAYEAKIEYDDYANEELNCICGKYSKGKIENWRFGGFDEYRKRRAELIKEGHATYTVKPGGTSYRMNVRWVDRSNKVAEQPYGELKKDIW</sequence>
<name>A0ABZ0Z3H1_9CAUD</name>
<protein>
    <submittedName>
        <fullName evidence="1">Uncharacterized protein</fullName>
    </submittedName>
</protein>
<keyword evidence="2" id="KW-1185">Reference proteome</keyword>
<dbReference type="EMBL" id="OR769223">
    <property type="protein sequence ID" value="WQJ53706.1"/>
    <property type="molecule type" value="Genomic_DNA"/>
</dbReference>